<organism evidence="2 3">
    <name type="scientific">Scyliorhinus torazame</name>
    <name type="common">Cloudy catshark</name>
    <name type="synonym">Catulus torazame</name>
    <dbReference type="NCBI Taxonomy" id="75743"/>
    <lineage>
        <taxon>Eukaryota</taxon>
        <taxon>Metazoa</taxon>
        <taxon>Chordata</taxon>
        <taxon>Craniata</taxon>
        <taxon>Vertebrata</taxon>
        <taxon>Chondrichthyes</taxon>
        <taxon>Elasmobranchii</taxon>
        <taxon>Galeomorphii</taxon>
        <taxon>Galeoidea</taxon>
        <taxon>Carcharhiniformes</taxon>
        <taxon>Scyliorhinidae</taxon>
        <taxon>Scyliorhinus</taxon>
    </lineage>
</organism>
<sequence length="70" mass="7787">MCRSAEGLQHSRLAGVSDTHTVEPAVREEARGRQVSAMLPHILSISNIFLFLVQILSSPVMHLGHVSRRR</sequence>
<proteinExistence type="predicted"/>
<feature type="transmembrane region" description="Helical" evidence="1">
    <location>
        <begin position="42"/>
        <end position="64"/>
    </location>
</feature>
<dbReference type="Proteomes" id="UP000288216">
    <property type="component" value="Unassembled WGS sequence"/>
</dbReference>
<evidence type="ECO:0000313" key="2">
    <source>
        <dbReference type="EMBL" id="GCB72300.1"/>
    </source>
</evidence>
<dbReference type="EMBL" id="BFAA01002070">
    <property type="protein sequence ID" value="GCB72300.1"/>
    <property type="molecule type" value="Genomic_DNA"/>
</dbReference>
<accession>A0A401PGP2</accession>
<keyword evidence="3" id="KW-1185">Reference proteome</keyword>
<dbReference type="AlphaFoldDB" id="A0A401PGP2"/>
<name>A0A401PGP2_SCYTO</name>
<protein>
    <submittedName>
        <fullName evidence="2">Uncharacterized protein</fullName>
    </submittedName>
</protein>
<evidence type="ECO:0000256" key="1">
    <source>
        <dbReference type="SAM" id="Phobius"/>
    </source>
</evidence>
<keyword evidence="1" id="KW-0472">Membrane</keyword>
<keyword evidence="1" id="KW-0812">Transmembrane</keyword>
<evidence type="ECO:0000313" key="3">
    <source>
        <dbReference type="Proteomes" id="UP000288216"/>
    </source>
</evidence>
<keyword evidence="1" id="KW-1133">Transmembrane helix</keyword>
<reference evidence="2 3" key="1">
    <citation type="journal article" date="2018" name="Nat. Ecol. Evol.">
        <title>Shark genomes provide insights into elasmobranch evolution and the origin of vertebrates.</title>
        <authorList>
            <person name="Hara Y"/>
            <person name="Yamaguchi K"/>
            <person name="Onimaru K"/>
            <person name="Kadota M"/>
            <person name="Koyanagi M"/>
            <person name="Keeley SD"/>
            <person name="Tatsumi K"/>
            <person name="Tanaka K"/>
            <person name="Motone F"/>
            <person name="Kageyama Y"/>
            <person name="Nozu R"/>
            <person name="Adachi N"/>
            <person name="Nishimura O"/>
            <person name="Nakagawa R"/>
            <person name="Tanegashima C"/>
            <person name="Kiyatake I"/>
            <person name="Matsumoto R"/>
            <person name="Murakumo K"/>
            <person name="Nishida K"/>
            <person name="Terakita A"/>
            <person name="Kuratani S"/>
            <person name="Sato K"/>
            <person name="Hyodo S Kuraku.S."/>
        </authorList>
    </citation>
    <scope>NUCLEOTIDE SEQUENCE [LARGE SCALE GENOMIC DNA]</scope>
</reference>
<gene>
    <name evidence="2" type="ORF">scyTo_0006238</name>
</gene>
<comment type="caution">
    <text evidence="2">The sequence shown here is derived from an EMBL/GenBank/DDBJ whole genome shotgun (WGS) entry which is preliminary data.</text>
</comment>